<proteinExistence type="predicted"/>
<name>A0A179RXP4_9HYPH</name>
<dbReference type="Proteomes" id="UP000078316">
    <property type="component" value="Unassembled WGS sequence"/>
</dbReference>
<comment type="caution">
    <text evidence="1">The sequence shown here is derived from an EMBL/GenBank/DDBJ whole genome shotgun (WGS) entry which is preliminary data.</text>
</comment>
<dbReference type="STRING" id="427683.A5481_29870"/>
<evidence type="ECO:0000313" key="1">
    <source>
        <dbReference type="EMBL" id="OAS15168.1"/>
    </source>
</evidence>
<organism evidence="1 2">
    <name type="scientific">Methylobacterium platani</name>
    <dbReference type="NCBI Taxonomy" id="427683"/>
    <lineage>
        <taxon>Bacteria</taxon>
        <taxon>Pseudomonadati</taxon>
        <taxon>Pseudomonadota</taxon>
        <taxon>Alphaproteobacteria</taxon>
        <taxon>Hyphomicrobiales</taxon>
        <taxon>Methylobacteriaceae</taxon>
        <taxon>Methylobacterium</taxon>
    </lineage>
</organism>
<dbReference type="EMBL" id="LWHQ01000083">
    <property type="protein sequence ID" value="OAS15168.1"/>
    <property type="molecule type" value="Genomic_DNA"/>
</dbReference>
<protein>
    <submittedName>
        <fullName evidence="1">Uncharacterized protein</fullName>
    </submittedName>
</protein>
<accession>A0A179RXP4</accession>
<reference evidence="1 2" key="1">
    <citation type="submission" date="2016-04" db="EMBL/GenBank/DDBJ databases">
        <authorList>
            <person name="Evans L.H."/>
            <person name="Alamgir A."/>
            <person name="Owens N."/>
            <person name="Weber N.D."/>
            <person name="Virtaneva K."/>
            <person name="Barbian K."/>
            <person name="Babar A."/>
            <person name="Rosenke K."/>
        </authorList>
    </citation>
    <scope>NUCLEOTIDE SEQUENCE [LARGE SCALE GENOMIC DNA]</scope>
    <source>
        <strain evidence="1 2">PMB02</strain>
    </source>
</reference>
<dbReference type="AlphaFoldDB" id="A0A179RXP4"/>
<sequence>MPCIDGATGGLDLAPTAAYAWQTFIALNWPASGTGRGTPDANASFGEVDRPLVWETLRAKVETYPGNGAAGQAPHGVTLDAKNNPTNGPDFGFDDAPLYVYQPAATQTKDGLIPACPNQASVSGPAWLPLDETTQIGNNQTFAGAAPATDPKGFNSQPQLIRYAVKMNKTAYQNIVANRFWYRDMTRDIGTGTAPIDIAVANGTAAVQAARQAGQLPSNPATPFVNLAPQNDDTAVLTKSAWRPLSATEMTSGRFRTTTVRYYEQTAGTKQPCYREDVWGLVGMHVITYTRGVPWVIWSTFEQADNILTSDGKPTEDTNGTPLVPAPTAATTPALTSDPTQLAPVVTAQGPYCTSPGSRLFFRENPNFPGLPSGGNICLDSRWHALPDNMVAANKTAHAAITNANPSSVWQYYKLINVQPTPIDITGIGPSAVSTPASYYLSNSVIETDYSLGNFTGDLVKGVPSNVVQTSTGAATKAASAKAGATADAKTADPKTAEYYNTLLMPFQSNGLGFLRQPIRMGGCAGCHAYSAGTGRDFSFSIGQNVLKPDPVDAFAMPPAMLSNAMR</sequence>
<evidence type="ECO:0000313" key="2">
    <source>
        <dbReference type="Proteomes" id="UP000078316"/>
    </source>
</evidence>
<gene>
    <name evidence="1" type="ORF">A5481_29870</name>
</gene>